<dbReference type="InterPro" id="IPR000010">
    <property type="entry name" value="Cystatin_dom"/>
</dbReference>
<dbReference type="PROSITE" id="PS00287">
    <property type="entry name" value="CYSTATIN"/>
    <property type="match status" value="1"/>
</dbReference>
<dbReference type="Gene3D" id="3.10.450.10">
    <property type="match status" value="1"/>
</dbReference>
<evidence type="ECO:0000256" key="1">
    <source>
        <dbReference type="ARBA" id="ARBA00004496"/>
    </source>
</evidence>
<evidence type="ECO:0000256" key="2">
    <source>
        <dbReference type="ARBA" id="ARBA00009403"/>
    </source>
</evidence>
<name>A0A173GPF9_BRAPC</name>
<dbReference type="CDD" id="cd00042">
    <property type="entry name" value="CY"/>
    <property type="match status" value="1"/>
</dbReference>
<evidence type="ECO:0000256" key="5">
    <source>
        <dbReference type="ARBA" id="ARBA00022704"/>
    </source>
</evidence>
<dbReference type="PRINTS" id="PR00295">
    <property type="entry name" value="STEFINA"/>
</dbReference>
<dbReference type="Proteomes" id="UP000276133">
    <property type="component" value="Unassembled WGS sequence"/>
</dbReference>
<gene>
    <name evidence="9" type="ORF">BpHYR1_024059</name>
</gene>
<evidence type="ECO:0000256" key="4">
    <source>
        <dbReference type="ARBA" id="ARBA00022690"/>
    </source>
</evidence>
<evidence type="ECO:0000256" key="6">
    <source>
        <dbReference type="SAM" id="MobiDB-lite"/>
    </source>
</evidence>
<dbReference type="GO" id="GO:0004869">
    <property type="term" value="F:cysteine-type endopeptidase inhibitor activity"/>
    <property type="evidence" value="ECO:0007669"/>
    <property type="project" value="UniProtKB-KW"/>
</dbReference>
<keyword evidence="3" id="KW-0963">Cytoplasm</keyword>
<feature type="domain" description="Cystatin" evidence="7">
    <location>
        <begin position="1"/>
        <end position="98"/>
    </location>
</feature>
<keyword evidence="5" id="KW-0789">Thiol protease inhibitor</keyword>
<comment type="similarity">
    <text evidence="2">Belongs to the cystatin family.</text>
</comment>
<dbReference type="GO" id="GO:0005829">
    <property type="term" value="C:cytosol"/>
    <property type="evidence" value="ECO:0007669"/>
    <property type="project" value="TreeGrafter"/>
</dbReference>
<proteinExistence type="evidence at transcript level"/>
<dbReference type="InterPro" id="IPR018073">
    <property type="entry name" value="Prot_inh_cystat_CS"/>
</dbReference>
<evidence type="ECO:0000256" key="3">
    <source>
        <dbReference type="ARBA" id="ARBA00022490"/>
    </source>
</evidence>
<keyword evidence="4" id="KW-0646">Protease inhibitor</keyword>
<dbReference type="SMART" id="SM00043">
    <property type="entry name" value="CY"/>
    <property type="match status" value="1"/>
</dbReference>
<evidence type="ECO:0000313" key="10">
    <source>
        <dbReference type="Proteomes" id="UP000276133"/>
    </source>
</evidence>
<dbReference type="OrthoDB" id="2429551at2759"/>
<organism evidence="8">
    <name type="scientific">Brachionus plicatilis</name>
    <name type="common">Marine rotifer</name>
    <name type="synonym">Brachionus muelleri</name>
    <dbReference type="NCBI Taxonomy" id="10195"/>
    <lineage>
        <taxon>Eukaryota</taxon>
        <taxon>Metazoa</taxon>
        <taxon>Spiralia</taxon>
        <taxon>Gnathifera</taxon>
        <taxon>Rotifera</taxon>
        <taxon>Eurotatoria</taxon>
        <taxon>Monogononta</taxon>
        <taxon>Pseudotrocha</taxon>
        <taxon>Ploima</taxon>
        <taxon>Brachionidae</taxon>
        <taxon>Brachionus</taxon>
    </lineage>
</organism>
<reference evidence="9 10" key="2">
    <citation type="journal article" date="2018" name="Sci. Rep.">
        <title>Genomic signatures of local adaptation to the degree of environmental predictability in rotifers.</title>
        <authorList>
            <person name="Franch-Gras L."/>
            <person name="Hahn C."/>
            <person name="Garcia-Roger E.M."/>
            <person name="Carmona M.J."/>
            <person name="Serra M."/>
            <person name="Gomez A."/>
        </authorList>
    </citation>
    <scope>NUCLEOTIDE SEQUENCE [LARGE SCALE GENOMIC DNA]</scope>
    <source>
        <strain evidence="9">HYR1</strain>
    </source>
</reference>
<sequence length="98" mass="10536">MMVGGLGQAQPANEEIQGLVNQVKPQLATHAPGHESKDLKAVSFRSQVVAGTNYFIKVHAGDQHLHLKVHKPLPHTGNPPELSGVQAGKSHEDEVAFF</sequence>
<dbReference type="FunFam" id="3.10.450.10:FF:000001">
    <property type="entry name" value="Cystatin-A"/>
    <property type="match status" value="1"/>
</dbReference>
<dbReference type="InterPro" id="IPR046350">
    <property type="entry name" value="Cystatin_sf"/>
</dbReference>
<evidence type="ECO:0000313" key="8">
    <source>
        <dbReference type="EMBL" id="ANH58171.1"/>
    </source>
</evidence>
<dbReference type="Pfam" id="PF00031">
    <property type="entry name" value="Cystatin"/>
    <property type="match status" value="1"/>
</dbReference>
<evidence type="ECO:0000259" key="7">
    <source>
        <dbReference type="SMART" id="SM00043"/>
    </source>
</evidence>
<dbReference type="SUPFAM" id="SSF54403">
    <property type="entry name" value="Cystatin/monellin"/>
    <property type="match status" value="1"/>
</dbReference>
<dbReference type="AlphaFoldDB" id="A0A173GPF9"/>
<reference evidence="8" key="1">
    <citation type="submission" date="2015-12" db="EMBL/GenBank/DDBJ databases">
        <authorList>
            <person name="Shamseldin A."/>
            <person name="Moawad H."/>
            <person name="Abd El-Rahim W.M."/>
            <person name="Sadowsky M.J."/>
        </authorList>
    </citation>
    <scope>NUCLEOTIDE SEQUENCE</scope>
</reference>
<evidence type="ECO:0000313" key="9">
    <source>
        <dbReference type="EMBL" id="RNA20227.1"/>
    </source>
</evidence>
<dbReference type="EMBL" id="KU361816">
    <property type="protein sequence ID" value="ANH58171.1"/>
    <property type="molecule type" value="mRNA"/>
</dbReference>
<feature type="compositionally biased region" description="Basic and acidic residues" evidence="6">
    <location>
        <begin position="89"/>
        <end position="98"/>
    </location>
</feature>
<dbReference type="InterPro" id="IPR001713">
    <property type="entry name" value="Prot_inh_stefin"/>
</dbReference>
<feature type="region of interest" description="Disordered" evidence="6">
    <location>
        <begin position="72"/>
        <end position="98"/>
    </location>
</feature>
<dbReference type="PANTHER" id="PTHR11414">
    <property type="entry name" value="CYSTATIN FAMILY MEMBER"/>
    <property type="match status" value="1"/>
</dbReference>
<protein>
    <submittedName>
        <fullName evidence="8">Cystatin B</fullName>
    </submittedName>
</protein>
<dbReference type="EMBL" id="REGN01003896">
    <property type="protein sequence ID" value="RNA20227.1"/>
    <property type="molecule type" value="Genomic_DNA"/>
</dbReference>
<dbReference type="PANTHER" id="PTHR11414:SF21">
    <property type="entry name" value="CYSTATIN 14A, TANDEM DUPLICATE 1-RELATED"/>
    <property type="match status" value="1"/>
</dbReference>
<comment type="subcellular location">
    <subcellularLocation>
        <location evidence="1">Cytoplasm</location>
    </subcellularLocation>
</comment>
<dbReference type="STRING" id="10195.A0A173GPF9"/>
<keyword evidence="10" id="KW-1185">Reference proteome</keyword>
<feature type="region of interest" description="Disordered" evidence="6">
    <location>
        <begin position="17"/>
        <end position="36"/>
    </location>
</feature>
<accession>A0A173GPF9</accession>